<evidence type="ECO:0000313" key="2">
    <source>
        <dbReference type="Proteomes" id="UP000827872"/>
    </source>
</evidence>
<organism evidence="1 2">
    <name type="scientific">Sphaerodactylus townsendi</name>
    <dbReference type="NCBI Taxonomy" id="933632"/>
    <lineage>
        <taxon>Eukaryota</taxon>
        <taxon>Metazoa</taxon>
        <taxon>Chordata</taxon>
        <taxon>Craniata</taxon>
        <taxon>Vertebrata</taxon>
        <taxon>Euteleostomi</taxon>
        <taxon>Lepidosauria</taxon>
        <taxon>Squamata</taxon>
        <taxon>Bifurcata</taxon>
        <taxon>Gekkota</taxon>
        <taxon>Sphaerodactylidae</taxon>
        <taxon>Sphaerodactylus</taxon>
    </lineage>
</organism>
<dbReference type="EMBL" id="CM037623">
    <property type="protein sequence ID" value="KAH7987872.1"/>
    <property type="molecule type" value="Genomic_DNA"/>
</dbReference>
<proteinExistence type="predicted"/>
<gene>
    <name evidence="1" type="ORF">K3G42_000782</name>
</gene>
<reference evidence="1" key="1">
    <citation type="submission" date="2021-08" db="EMBL/GenBank/DDBJ databases">
        <title>The first chromosome-level gecko genome reveals the dynamic sex chromosomes of Neotropical dwarf geckos (Sphaerodactylidae: Sphaerodactylus).</title>
        <authorList>
            <person name="Pinto B.J."/>
            <person name="Keating S.E."/>
            <person name="Gamble T."/>
        </authorList>
    </citation>
    <scope>NUCLEOTIDE SEQUENCE</scope>
    <source>
        <strain evidence="1">TG3544</strain>
    </source>
</reference>
<accession>A0ACB8E6B5</accession>
<protein>
    <submittedName>
        <fullName evidence="1">Uncharacterized protein</fullName>
    </submittedName>
</protein>
<keyword evidence="2" id="KW-1185">Reference proteome</keyword>
<sequence>MKQAHLQRLAVASGEGRLWGGQKEKEGLESQCQDLHNDKHVTKMENTRLKLTNQELHRDAESTSQELLIAQQQLQMLQDEAKKLQEEKEMLLRKREERAIVLRDAERGLWRP</sequence>
<comment type="caution">
    <text evidence="1">The sequence shown here is derived from an EMBL/GenBank/DDBJ whole genome shotgun (WGS) entry which is preliminary data.</text>
</comment>
<dbReference type="Proteomes" id="UP000827872">
    <property type="component" value="Linkage Group LG10"/>
</dbReference>
<evidence type="ECO:0000313" key="1">
    <source>
        <dbReference type="EMBL" id="KAH7987872.1"/>
    </source>
</evidence>
<name>A0ACB8E6B5_9SAUR</name>